<dbReference type="InterPro" id="IPR009030">
    <property type="entry name" value="Growth_fac_rcpt_cys_sf"/>
</dbReference>
<evidence type="ECO:0000256" key="20">
    <source>
        <dbReference type="ARBA" id="ARBA00023157"/>
    </source>
</evidence>
<dbReference type="InterPro" id="IPR000152">
    <property type="entry name" value="EGF-type_Asp/Asn_hydroxyl_site"/>
</dbReference>
<keyword evidence="11" id="KW-0479">Metal-binding</keyword>
<dbReference type="SMART" id="SM00179">
    <property type="entry name" value="EGF_CA"/>
    <property type="match status" value="7"/>
</dbReference>
<dbReference type="Pfam" id="PF00431">
    <property type="entry name" value="CUB"/>
    <property type="match status" value="26"/>
</dbReference>
<dbReference type="EMBL" id="GEZM01050829">
    <property type="protein sequence ID" value="JAV75362.1"/>
    <property type="molecule type" value="Transcribed_RNA"/>
</dbReference>
<evidence type="ECO:0000256" key="4">
    <source>
        <dbReference type="ARBA" id="ARBA00022473"/>
    </source>
</evidence>
<feature type="disulfide bond" evidence="31">
    <location>
        <begin position="177"/>
        <end position="186"/>
    </location>
</feature>
<dbReference type="FunFam" id="2.60.120.290:FF:000003">
    <property type="entry name" value="Neuropilin"/>
    <property type="match status" value="1"/>
</dbReference>
<comment type="caution">
    <text evidence="31">Lacks conserved residue(s) required for the propagation of feature annotation.</text>
</comment>
<evidence type="ECO:0000256" key="22">
    <source>
        <dbReference type="ARBA" id="ARBA00023180"/>
    </source>
</evidence>
<dbReference type="GO" id="GO:0005509">
    <property type="term" value="F:calcium ion binding"/>
    <property type="evidence" value="ECO:0007669"/>
    <property type="project" value="InterPro"/>
</dbReference>
<dbReference type="PROSITE" id="PS01180">
    <property type="entry name" value="CUB"/>
    <property type="match status" value="26"/>
</dbReference>
<dbReference type="InterPro" id="IPR035914">
    <property type="entry name" value="Sperma_CUB_dom_sf"/>
</dbReference>
<keyword evidence="20 31" id="KW-1015">Disulfide bond</keyword>
<feature type="domain" description="CUB" evidence="33">
    <location>
        <begin position="855"/>
        <end position="966"/>
    </location>
</feature>
<dbReference type="InterPro" id="IPR018097">
    <property type="entry name" value="EGF_Ca-bd_CS"/>
</dbReference>
<evidence type="ECO:0000256" key="17">
    <source>
        <dbReference type="ARBA" id="ARBA00022989"/>
    </source>
</evidence>
<dbReference type="FunFam" id="2.60.120.290:FF:000005">
    <property type="entry name" value="Procollagen C-endopeptidase enhancer 1"/>
    <property type="match status" value="3"/>
</dbReference>
<dbReference type="Gene3D" id="2.10.25.10">
    <property type="entry name" value="Laminin"/>
    <property type="match status" value="6"/>
</dbReference>
<feature type="domain" description="EGF-like" evidence="34">
    <location>
        <begin position="419"/>
        <end position="456"/>
    </location>
</feature>
<comment type="subcellular location">
    <subcellularLocation>
        <location evidence="1">Cell membrane</location>
        <topology evidence="1">Peripheral membrane protein</topology>
    </subcellularLocation>
    <subcellularLocation>
        <location evidence="26">Lysosome membrane</location>
        <topology evidence="26">Peripheral membrane protein</topology>
    </subcellularLocation>
    <subcellularLocation>
        <location evidence="2">Membrane</location>
        <topology evidence="2">Single-pass type I membrane protein</topology>
    </subcellularLocation>
</comment>
<keyword evidence="13" id="KW-0677">Repeat</keyword>
<keyword evidence="6 31" id="KW-0245">EGF-like domain</keyword>
<feature type="domain" description="CUB" evidence="33">
    <location>
        <begin position="1203"/>
        <end position="1313"/>
    </location>
</feature>
<dbReference type="CDD" id="cd00054">
    <property type="entry name" value="EGF_CA"/>
    <property type="match status" value="6"/>
</dbReference>
<dbReference type="CDD" id="cd00041">
    <property type="entry name" value="CUB"/>
    <property type="match status" value="26"/>
</dbReference>
<keyword evidence="8" id="KW-0846">Cobalamin</keyword>
<evidence type="ECO:0000256" key="8">
    <source>
        <dbReference type="ARBA" id="ARBA00022628"/>
    </source>
</evidence>
<evidence type="ECO:0000256" key="27">
    <source>
        <dbReference type="ARBA" id="ARBA00023878"/>
    </source>
</evidence>
<feature type="domain" description="CUB" evidence="33">
    <location>
        <begin position="501"/>
        <end position="616"/>
    </location>
</feature>
<dbReference type="SMART" id="SM00181">
    <property type="entry name" value="EGF"/>
    <property type="match status" value="8"/>
</dbReference>
<evidence type="ECO:0000256" key="12">
    <source>
        <dbReference type="ARBA" id="ARBA00022729"/>
    </source>
</evidence>
<keyword evidence="7" id="KW-0153">Cholesterol metabolism</keyword>
<feature type="chain" id="PRO_5012756304" description="Cubilin" evidence="32">
    <location>
        <begin position="20"/>
        <end position="3675"/>
    </location>
</feature>
<dbReference type="FunFam" id="2.10.25.10:FF:000379">
    <property type="entry name" value="Cubilin"/>
    <property type="match status" value="1"/>
</dbReference>
<evidence type="ECO:0000256" key="26">
    <source>
        <dbReference type="ARBA" id="ARBA00023765"/>
    </source>
</evidence>
<reference evidence="35" key="1">
    <citation type="journal article" date="2016" name="Sci. Rep.">
        <title>Molecular characterization of firefly nuptial gifts: a multi-omics approach sheds light on postcopulatory sexual selection.</title>
        <authorList>
            <person name="Al-Wathiqui N."/>
            <person name="Fallon T.R."/>
            <person name="South A."/>
            <person name="Weng J.K."/>
            <person name="Lewis S.M."/>
        </authorList>
    </citation>
    <scope>NUCLEOTIDE SEQUENCE</scope>
</reference>
<dbReference type="CDD" id="cd22201">
    <property type="entry name" value="cubilin_NTD"/>
    <property type="match status" value="1"/>
</dbReference>
<dbReference type="GO" id="GO:0007219">
    <property type="term" value="P:Notch signaling pathway"/>
    <property type="evidence" value="ECO:0007669"/>
    <property type="project" value="UniProtKB-KW"/>
</dbReference>
<evidence type="ECO:0000256" key="19">
    <source>
        <dbReference type="ARBA" id="ARBA00023136"/>
    </source>
</evidence>
<feature type="disulfide bond" evidence="31">
    <location>
        <begin position="485"/>
        <end position="494"/>
    </location>
</feature>
<feature type="domain" description="CUB" evidence="33">
    <location>
        <begin position="3056"/>
        <end position="3174"/>
    </location>
</feature>
<comment type="subunit">
    <text evidence="29">Interacts with AMN. Component of the cubam complex composed of one CUBN trimer and one AMN chain. The cubam complex can dimerize. Interacts with LRP2 in a dual-receptor complex in a calcium-dependent manner. Found in a complex with PID1/PCLI1, LRP1 and CUBNI. Interacts with LRP1 and PID1/PCLI1.</text>
</comment>
<feature type="domain" description="CUB" evidence="33">
    <location>
        <begin position="2370"/>
        <end position="2489"/>
    </location>
</feature>
<dbReference type="SUPFAM" id="SSF57184">
    <property type="entry name" value="Growth factor receptor domain"/>
    <property type="match status" value="1"/>
</dbReference>
<dbReference type="PROSITE" id="PS00022">
    <property type="entry name" value="EGF_1"/>
    <property type="match status" value="4"/>
</dbReference>
<feature type="disulfide bond" evidence="30">
    <location>
        <begin position="501"/>
        <end position="528"/>
    </location>
</feature>
<feature type="domain" description="CUB" evidence="33">
    <location>
        <begin position="3301"/>
        <end position="3447"/>
    </location>
</feature>
<keyword evidence="9" id="KW-0165">Cleavage on pair of basic residues</keyword>
<keyword evidence="15" id="KW-0653">Protein transport</keyword>
<dbReference type="InterPro" id="IPR000859">
    <property type="entry name" value="CUB_dom"/>
</dbReference>
<feature type="domain" description="CUB" evidence="33">
    <location>
        <begin position="970"/>
        <end position="1081"/>
    </location>
</feature>
<protein>
    <recommendedName>
        <fullName evidence="27">Cubilin</fullName>
    </recommendedName>
</protein>
<evidence type="ECO:0000256" key="31">
    <source>
        <dbReference type="PROSITE-ProRule" id="PRU00076"/>
    </source>
</evidence>
<keyword evidence="3" id="KW-0813">Transport</keyword>
<evidence type="ECO:0000259" key="33">
    <source>
        <dbReference type="PROSITE" id="PS01180"/>
    </source>
</evidence>
<feature type="domain" description="CUB" evidence="33">
    <location>
        <begin position="1430"/>
        <end position="1543"/>
    </location>
</feature>
<feature type="domain" description="CUB" evidence="33">
    <location>
        <begin position="2834"/>
        <end position="2947"/>
    </location>
</feature>
<keyword evidence="18" id="KW-0443">Lipid metabolism</keyword>
<evidence type="ECO:0000256" key="30">
    <source>
        <dbReference type="PROSITE-ProRule" id="PRU00059"/>
    </source>
</evidence>
<evidence type="ECO:0000256" key="5">
    <source>
        <dbReference type="ARBA" id="ARBA00022475"/>
    </source>
</evidence>
<evidence type="ECO:0000256" key="1">
    <source>
        <dbReference type="ARBA" id="ARBA00004202"/>
    </source>
</evidence>
<feature type="disulfide bond" evidence="31">
    <location>
        <begin position="423"/>
        <end position="433"/>
    </location>
</feature>
<evidence type="ECO:0000256" key="25">
    <source>
        <dbReference type="ARBA" id="ARBA00023285"/>
    </source>
</evidence>
<name>A0A1Y1LNZ2_PHOPY</name>
<feature type="disulfide bond" evidence="31">
    <location>
        <begin position="220"/>
        <end position="229"/>
    </location>
</feature>
<dbReference type="InterPro" id="IPR049883">
    <property type="entry name" value="NOTCH1_EGF-like"/>
</dbReference>
<feature type="domain" description="EGF-like" evidence="34">
    <location>
        <begin position="189"/>
        <end position="230"/>
    </location>
</feature>
<feature type="disulfide bond" evidence="31">
    <location>
        <begin position="446"/>
        <end position="455"/>
    </location>
</feature>
<feature type="domain" description="CUB" evidence="33">
    <location>
        <begin position="2948"/>
        <end position="3054"/>
    </location>
</feature>
<feature type="domain" description="EGF-like" evidence="34">
    <location>
        <begin position="458"/>
        <end position="495"/>
    </location>
</feature>
<dbReference type="PROSITE" id="PS01187">
    <property type="entry name" value="EGF_CA"/>
    <property type="match status" value="1"/>
</dbReference>
<feature type="domain" description="CUB" evidence="33">
    <location>
        <begin position="1087"/>
        <end position="1199"/>
    </location>
</feature>
<dbReference type="GO" id="GO:0031419">
    <property type="term" value="F:cobalamin binding"/>
    <property type="evidence" value="ECO:0007669"/>
    <property type="project" value="UniProtKB-KW"/>
</dbReference>
<dbReference type="FunFam" id="2.10.25.10:FF:000143">
    <property type="entry name" value="Protein crumbs 1"/>
    <property type="match status" value="1"/>
</dbReference>
<evidence type="ECO:0000256" key="2">
    <source>
        <dbReference type="ARBA" id="ARBA00004479"/>
    </source>
</evidence>
<evidence type="ECO:0000256" key="23">
    <source>
        <dbReference type="ARBA" id="ARBA00023221"/>
    </source>
</evidence>
<keyword evidence="24" id="KW-0458">Lysosome</keyword>
<keyword evidence="22" id="KW-0325">Glycoprotein</keyword>
<feature type="domain" description="CUB" evidence="33">
    <location>
        <begin position="2252"/>
        <end position="2368"/>
    </location>
</feature>
<proteinExistence type="predicted"/>
<dbReference type="Pfam" id="PF12661">
    <property type="entry name" value="hEGF"/>
    <property type="match status" value="1"/>
</dbReference>
<keyword evidence="10" id="KW-0812">Transmembrane</keyword>
<evidence type="ECO:0000256" key="14">
    <source>
        <dbReference type="ARBA" id="ARBA00022837"/>
    </source>
</evidence>
<evidence type="ECO:0000259" key="34">
    <source>
        <dbReference type="PROSITE" id="PS50026"/>
    </source>
</evidence>
<keyword evidence="16" id="KW-0914">Notch signaling pathway</keyword>
<keyword evidence="21" id="KW-1207">Sterol metabolism</keyword>
<feature type="domain" description="CUB" evidence="33">
    <location>
        <begin position="1772"/>
        <end position="1884"/>
    </location>
</feature>
<evidence type="ECO:0000256" key="28">
    <source>
        <dbReference type="ARBA" id="ARBA00049611"/>
    </source>
</evidence>
<feature type="domain" description="CUB" evidence="33">
    <location>
        <begin position="1659"/>
        <end position="1768"/>
    </location>
</feature>
<dbReference type="SMART" id="SM00042">
    <property type="entry name" value="CUB"/>
    <property type="match status" value="26"/>
</dbReference>
<keyword evidence="14" id="KW-0106">Calcium</keyword>
<accession>A0A1Y1LNZ2</accession>
<feature type="domain" description="CUB" evidence="33">
    <location>
        <begin position="2493"/>
        <end position="2602"/>
    </location>
</feature>
<comment type="function">
    <text evidence="28">Endocytic receptor which plays a role in lipoprotein, vitamin and iron metabolism by facilitating their uptake. Acts together with LRP2 to mediate endocytosis of high-density lipoproteins, GC, hemoglobin, ALB, TF and SCGB1A1. Acts together with AMN to mediate endocytosis of the CBLIF-cobalamin complex. Binds to ALB, MB, Kappa and lambda-light chains, TF, hemoglobin, GC, SCGB1A1, APOA1, high density lipoprotein, and the CBLIF-cobalamin complex. Ligand binding requires calcium. Serves as important transporter in several absorptive epithelia, including intestine, renal proximal tubules and embryonic yolk sac. May play an important role in the development of the peri-implantation embryo through internalization of APOA1 and cholesterol. Binds to LGALS3 at the maternal-fetal interface.</text>
</comment>
<keyword evidence="12 32" id="KW-0732">Signal</keyword>
<feature type="disulfide bond" evidence="30">
    <location>
        <begin position="620"/>
        <end position="647"/>
    </location>
</feature>
<keyword evidence="5" id="KW-1003">Cell membrane</keyword>
<feature type="disulfide bond" evidence="30">
    <location>
        <begin position="3001"/>
        <end position="3018"/>
    </location>
</feature>
<sequence>MVTFALLIFPYFIIGGVSGFGSQPRIISQDGNLVFNCGENKNIRFVTKGEGRIFLNEGDLTNAAVIAKNASDTLHRINTEYYDTFFQMKKFNRVIEGRHGILRRLQALEMGTAGVRNSTNGTSVGRGSLPMINRRLRTLQRKVGRLIRLLSKNECASSPCGNGGVCQDLFNGFLCHCPEEWEGTTCEKDVNECAKFAGTDLGCQNGATCVNKPGSYECVCSKGWFGIHCTRQSASCTEGSIAELCGHGTCIPQNTGLGYKCLCDQGWTTNGVSPACNTDVDECKSKMPYCSTNPLVPCVNTPGSFTCGNCPEGYVGNGHYCTDIDECAIFNGGCSVNPLVKCINTPGSSMCGSCPPGYMGDGKSCSFRGICGVNNGGCNHLAQCRDNPSISPTYVECICPMGYSGSGIGPNGCIHSSQGGNPCESNPCVHGTCVVDNSSNSYICQCHRRFTGRNCDIQKDACQSNPCRNGGTCRSLLNISFKCICTSSYTGNFCESERQACGGLLRSPSGNIKYPATASHVSDPKVNCAWVIQTNRTKVLNITFTKFNLQNSGTCVHDWLQIHDGRNTIAQSLGRFCGTALPNGGVIMSTHHQVYLWLRIDSSFTGTSFELSWNSTDPVCGGEVSVTSHGTLHSPGYPGKYPLNRDCIWKLSAALGKRIQFHFFTLMIGNSLDCSGDYLQFSEGYGTSDRVLAKYCNTSHPEPLYSAGPEVVIHFHSDAINNYPGFQISYSTMESLPGCGGVFTAITGELGSPVEDGRYPPDLICEYKIQVPEDSRIKITFLLFDLEDDSSCSYDSVTVHNGGSSSAPLVNRYCGHKLPPPYTSTGNQLFIIFTSDWGNADVTELGFRLKYEIVCGGIYTDPTGVIESPGYPNKYGEDLVCIYEIVQPTGKSILLTFLDFDIEIAQAGCFDALEIRDGDNENSTLVGEYCANTPPDVQSTHNYLWLKFESDSSVGSKGFQANYSTIDVGCGGIVKEHTGTIKSPEHPISYPSDQTCMWVIVAPQNYVVQLSWLLFSLEESATCGFDYVEVYNNHTVNELAGRYCGNKLPPNMISSSNVLTIKFVSDGTITFEGFMVSYVFVDQENACGGRYFASSGVIRSPSYPNDYPASRDCEWVITVAAGQQILLNVTDFDMESSTSCSYDYLEIRNGATSSSPVIGKYCGNQILRQIPSHTNNLYLHFHSDIADSRKGFQIIWEGTTTGCGGTLTSPVGTIMSPNYPELSGDGADCFWKIYVSAGSQVQTVFADLQLEECPNASYVQIFDGPNTRAKSLGKLCNIGNLPFIRSTTNVVGILFRASGNQKARGFHLQYNSVCHNVLKGFRGTIESPNFPHPSPYAVDCTWKIEVAMGNRINISFSHLNLDSASPGCTTDFVKIKYAAESSDMIDYGTFCGNEDPGLIHLNSHIAEINYVTNSTTAGSGFRLEWQLSGCGGILTKPQGTISTPNYPKAYPGGTQCDWSIQVEYGFSVEITFEVVDFEASSDCTFDYILVTNGPDDTYPALTKFCAKGTKPVTVTGSGNSMFVRFLSDYSYHGTGFFANYTAIKSKCGGKMTTPIGSFHSPNYPQNYDTALLCDWTIEIEQNHLIELIFSDLDIVGDNCTSDYIKVYDGPSVESPLLKMICGTTKPELIRSTNNYMTVEFRSGQQFTAKGFLATYTMGCGANIVTSESGVISTRDSVLTSVSLNNCSWTITNSDLSQHVTLIITHVHLSDCSDNELALRIYNGPSNESALFGEYCEYQTPLPLVSEGNSIHIEARDVDMSFSASYHMLDTACGGTLNSASGFFATPRYPNNYPMDIECEWTIQVAAGNKLSLIIKSLDLVPSDNCYEDYLEIRAENNRGKLYGTYCKESDISIQNIGSLWIFFKSGHNVDGATGKGFVAEYTLDHGVTLSGATGQIASPLYPYYYKKSEEMSWTVTVTFGKAILISFADFYLETYSNEDCFLTLMEVYDGYNDEARSLKTLCGISLPESIQSTSNVVFIKMRFESLRHGSRFLLDWLEVDLPIKEPASTKEIVEGCGYDGVIDMTSRRLYHLKSPGYPNGYNVDLNCEWIFSSSPGYHIAVNFVRIDLEVTQDSCYADHINIYNKAMDSDEWDLVGTVCNLNDSAKAIHGGGLVKVQFVSDSSVNGTGFDARIRNLCGSSLSGPNGVISINTTEFTYFVTCEWNVSVQPGKTIHVQFLELNLQGASTHEPCGGYLLLKNGHYPESPNLGIGKYCDDTNPGILNTTGNQLYVKYLGYPGQGFKLLYKEASNNCGGTIALSKYYNTTTISSPNYPNIPPSFSECFWIIIAPQGESLRVDFVERFDLTLSQDCTKAAVEVRDGGSKFSPLVAQFCGNIPNSTFSSDDMIHVRFFTAMKDPRNGFKAEVSIASCGGIVRSAAGEIRSPHFDVKSMYPINANCIWHLIAPLDHSVIVHFKVLDVPGGEEGCLSGDHVSLEENFKFNNTITTIGVVCGNSSPNEIRSSSNEVIVHFVTGSVERAARGFYLEFNSSQEVCGGKLNTEMGVITTLGYPKSTLNSIECEWTITVPEDRRVLFEFDDLDFDGGGMFGQGVSFYNDEEYTSFIRLIKNNTVVPIRSSGNILHVLYWTSRASTSRGFTAHYSSYEPTLCIGNFKASQGVLKTVNASTYYCKWKHVSTSSWQTFAVSLSVMISEQSESQSCKYPAAAVIITSDNEENELAKVCRSTQQPLVVRSPHGITKLIAYQTKSKSVLQYTVSYKTHACGGVLNNQEGVITSPGYPGKPRASVECAWLLKLPVNQQINIQFENVDFDANCDYNYLLLYNGESSTSPKIGHFCKNNKPTTFSTQGNTLLVEYHWDDRSAGTGFKMRYQPSIGGCGGVFHDHTRIIESLAYPKDYPNNAECEWEVIADPGYSITLDFIDRFYIEESNGCSNDFVEVFNYNHGVWESLGKKCGRVAPESYNSTSNKLKILFRSNDKLTATGFKARWTMHCGGTFEADSKERYIVSPGYPNDYNDSLLCVYNITAPDSYVIINFQDFALEGYNCKSDNVTIAAAYEETVHCGTKKPDPVRASEKVVITFRTDEWVTRRGFKFVYKRDDCGGIIREPTIISSHTTFSNDEDPYSISMDCYWNISAPEDKHVVLRFLKFDLEHNQECSFDFLEVFDGSAANESSRLALLCGNLTAQLPVIKSVGSKVVVHFKTDFSNNYGGFKAVVYFNYGPRSGCGGQIKVADSSVIKAPHGLGNLDCHWEIMAERDHILKLAFTELNLEPCSTNQTIGFNNCSCNIVEVRDGGPISEVIEKICDNTNKPEVVTSGHIAWLRLYTLGDTKSRAFEVTVTSQLSLCGPSLLNVTDQKQVLTSPGYPSPYPNNLLCRWRLQSDNVWDRFDLHFVDFDLEDASGSGGCTKDKVQIADKSYSVITEGLGTSAIFTGQTSTPNDGPLPLPVGVHEYCGKTTHAFDYYSGENEVVLSFLSGFNNPHGRGFRMEYRLTGCNRNFTSIQGRLKVENVMANCLITITVPENNTISLFFLEFFLEETVGCEHTFLDVTDGDSASSPKLARLCGYVTPDPIFSTGNKLWINVSLADPYKFDAVYTSSPNGRGCGGTFYNYAGTFTSPMYPHEYRERKTCVWEIRVPQARRAALRFSTFDINGASLQVITYNKDGSESTVFNYADKDEPAVIVSENNRLAVKYTTTVNSGGAGFIALFRAVTTDGVVNWLY</sequence>
<dbReference type="FunFam" id="2.60.120.290:FF:000060">
    <property type="entry name" value="Cubilin homolog"/>
    <property type="match status" value="1"/>
</dbReference>
<dbReference type="Pfam" id="PF00008">
    <property type="entry name" value="EGF"/>
    <property type="match status" value="1"/>
</dbReference>
<feature type="domain" description="CUB" evidence="33">
    <location>
        <begin position="1314"/>
        <end position="1428"/>
    </location>
</feature>
<feature type="domain" description="CUB" evidence="33">
    <location>
        <begin position="3558"/>
        <end position="3665"/>
    </location>
</feature>
<feature type="domain" description="CUB" evidence="33">
    <location>
        <begin position="3449"/>
        <end position="3552"/>
    </location>
</feature>
<organism evidence="35">
    <name type="scientific">Photinus pyralis</name>
    <name type="common">Common eastern firefly</name>
    <name type="synonym">Lampyris pyralis</name>
    <dbReference type="NCBI Taxonomy" id="7054"/>
    <lineage>
        <taxon>Eukaryota</taxon>
        <taxon>Metazoa</taxon>
        <taxon>Ecdysozoa</taxon>
        <taxon>Arthropoda</taxon>
        <taxon>Hexapoda</taxon>
        <taxon>Insecta</taxon>
        <taxon>Pterygota</taxon>
        <taxon>Neoptera</taxon>
        <taxon>Endopterygota</taxon>
        <taxon>Coleoptera</taxon>
        <taxon>Polyphaga</taxon>
        <taxon>Elateriformia</taxon>
        <taxon>Elateroidea</taxon>
        <taxon>Lampyridae</taxon>
        <taxon>Lampyrinae</taxon>
        <taxon>Photinus</taxon>
    </lineage>
</organism>
<evidence type="ECO:0000256" key="7">
    <source>
        <dbReference type="ARBA" id="ARBA00022548"/>
    </source>
</evidence>
<dbReference type="FunFam" id="2.10.25.10:FF:000095">
    <property type="entry name" value="Notch, isoform B"/>
    <property type="match status" value="1"/>
</dbReference>
<feature type="domain" description="CUB" evidence="33">
    <location>
        <begin position="1547"/>
        <end position="1658"/>
    </location>
</feature>
<feature type="signal peptide" evidence="32">
    <location>
        <begin position="1"/>
        <end position="19"/>
    </location>
</feature>
<feature type="domain" description="CUB" evidence="33">
    <location>
        <begin position="2137"/>
        <end position="2248"/>
    </location>
</feature>
<keyword evidence="17" id="KW-1133">Transmembrane helix</keyword>
<feature type="domain" description="CUB" evidence="33">
    <location>
        <begin position="739"/>
        <end position="854"/>
    </location>
</feature>
<keyword evidence="19" id="KW-0472">Membrane</keyword>
<evidence type="ECO:0000256" key="6">
    <source>
        <dbReference type="ARBA" id="ARBA00022536"/>
    </source>
</evidence>
<dbReference type="Pfam" id="PF07645">
    <property type="entry name" value="EGF_CA"/>
    <property type="match status" value="3"/>
</dbReference>
<dbReference type="PROSITE" id="PS00010">
    <property type="entry name" value="ASX_HYDROXYL"/>
    <property type="match status" value="2"/>
</dbReference>
<evidence type="ECO:0000256" key="13">
    <source>
        <dbReference type="ARBA" id="ARBA00022737"/>
    </source>
</evidence>
<feature type="domain" description="CUB" evidence="33">
    <location>
        <begin position="2016"/>
        <end position="2136"/>
    </location>
</feature>
<dbReference type="GO" id="GO:0016324">
    <property type="term" value="C:apical plasma membrane"/>
    <property type="evidence" value="ECO:0007669"/>
    <property type="project" value="UniProtKB-ARBA"/>
</dbReference>
<evidence type="ECO:0000256" key="11">
    <source>
        <dbReference type="ARBA" id="ARBA00022723"/>
    </source>
</evidence>
<evidence type="ECO:0000256" key="24">
    <source>
        <dbReference type="ARBA" id="ARBA00023228"/>
    </source>
</evidence>
<evidence type="ECO:0000256" key="15">
    <source>
        <dbReference type="ARBA" id="ARBA00022927"/>
    </source>
</evidence>
<dbReference type="FunFam" id="2.10.25.10:FF:000038">
    <property type="entry name" value="Fibrillin 2"/>
    <property type="match status" value="1"/>
</dbReference>
<dbReference type="SUPFAM" id="SSF49854">
    <property type="entry name" value="Spermadhesin, CUB domain"/>
    <property type="match status" value="26"/>
</dbReference>
<keyword evidence="4" id="KW-0217">Developmental protein</keyword>
<evidence type="ECO:0000256" key="10">
    <source>
        <dbReference type="ARBA" id="ARBA00022692"/>
    </source>
</evidence>
<dbReference type="GO" id="GO:0005765">
    <property type="term" value="C:lysosomal membrane"/>
    <property type="evidence" value="ECO:0007669"/>
    <property type="project" value="UniProtKB-SubCell"/>
</dbReference>
<evidence type="ECO:0000256" key="29">
    <source>
        <dbReference type="ARBA" id="ARBA00049703"/>
    </source>
</evidence>
<feature type="domain" description="CUB" evidence="33">
    <location>
        <begin position="3181"/>
        <end position="3297"/>
    </location>
</feature>
<evidence type="ECO:0000256" key="9">
    <source>
        <dbReference type="ARBA" id="ARBA00022685"/>
    </source>
</evidence>
<feature type="domain" description="CUB" evidence="33">
    <location>
        <begin position="620"/>
        <end position="733"/>
    </location>
</feature>
<evidence type="ECO:0000256" key="16">
    <source>
        <dbReference type="ARBA" id="ARBA00022976"/>
    </source>
</evidence>
<evidence type="ECO:0000256" key="21">
    <source>
        <dbReference type="ARBA" id="ARBA00023166"/>
    </source>
</evidence>
<dbReference type="GO" id="GO:0015031">
    <property type="term" value="P:protein transport"/>
    <property type="evidence" value="ECO:0007669"/>
    <property type="project" value="UniProtKB-KW"/>
</dbReference>
<feature type="disulfide bond" evidence="30">
    <location>
        <begin position="1659"/>
        <end position="1686"/>
    </location>
</feature>
<dbReference type="PROSITE" id="PS01186">
    <property type="entry name" value="EGF_2"/>
    <property type="match status" value="1"/>
</dbReference>
<dbReference type="InterPro" id="IPR000742">
    <property type="entry name" value="EGF"/>
</dbReference>
<keyword evidence="25" id="KW-0170">Cobalt</keyword>
<evidence type="ECO:0000256" key="32">
    <source>
        <dbReference type="SAM" id="SignalP"/>
    </source>
</evidence>
<dbReference type="InterPro" id="IPR013032">
    <property type="entry name" value="EGF-like_CS"/>
</dbReference>
<dbReference type="GO" id="GO:0008203">
    <property type="term" value="P:cholesterol metabolic process"/>
    <property type="evidence" value="ECO:0007669"/>
    <property type="project" value="UniProtKB-KW"/>
</dbReference>
<evidence type="ECO:0000256" key="3">
    <source>
        <dbReference type="ARBA" id="ARBA00022448"/>
    </source>
</evidence>
<evidence type="ECO:0000256" key="18">
    <source>
        <dbReference type="ARBA" id="ARBA00023098"/>
    </source>
</evidence>
<keyword evidence="23" id="KW-0753">Steroid metabolism</keyword>
<dbReference type="InterPro" id="IPR001881">
    <property type="entry name" value="EGF-like_Ca-bd_dom"/>
</dbReference>
<feature type="domain" description="CUB" evidence="33">
    <location>
        <begin position="1885"/>
        <end position="1999"/>
    </location>
</feature>
<dbReference type="Gene3D" id="2.60.120.290">
    <property type="entry name" value="Spermadhesin, CUB domain"/>
    <property type="match status" value="26"/>
</dbReference>
<dbReference type="PANTHER" id="PTHR24251">
    <property type="entry name" value="OVOCHYMASE-RELATED"/>
    <property type="match status" value="1"/>
</dbReference>
<feature type="domain" description="EGF-like" evidence="34">
    <location>
        <begin position="151"/>
        <end position="187"/>
    </location>
</feature>
<dbReference type="PROSITE" id="PS50026">
    <property type="entry name" value="EGF_3"/>
    <property type="match status" value="4"/>
</dbReference>
<dbReference type="FunFam" id="2.60.120.290:FF:000013">
    <property type="entry name" value="Membrane frizzled-related protein"/>
    <property type="match status" value="7"/>
</dbReference>
<evidence type="ECO:0000313" key="35">
    <source>
        <dbReference type="EMBL" id="JAV75362.1"/>
    </source>
</evidence>
<feature type="domain" description="CUB" evidence="33">
    <location>
        <begin position="2720"/>
        <end position="2830"/>
    </location>
</feature>
<dbReference type="SUPFAM" id="SSF57196">
    <property type="entry name" value="EGF/Laminin"/>
    <property type="match status" value="3"/>
</dbReference>
<dbReference type="FunFam" id="2.10.25.10:FF:000260">
    <property type="entry name" value="Notch receptor 4"/>
    <property type="match status" value="1"/>
</dbReference>